<feature type="compositionally biased region" description="Low complexity" evidence="3">
    <location>
        <begin position="1552"/>
        <end position="1561"/>
    </location>
</feature>
<feature type="region of interest" description="Disordered" evidence="3">
    <location>
        <begin position="1529"/>
        <end position="1561"/>
    </location>
</feature>
<dbReference type="PANTHER" id="PTHR24418">
    <property type="entry name" value="TYROSINE-PROTEIN KINASE"/>
    <property type="match status" value="1"/>
</dbReference>
<dbReference type="InterPro" id="IPR011009">
    <property type="entry name" value="Kinase-like_dom_sf"/>
</dbReference>
<feature type="region of interest" description="Disordered" evidence="3">
    <location>
        <begin position="2072"/>
        <end position="2121"/>
    </location>
</feature>
<comment type="caution">
    <text evidence="5">The sequence shown here is derived from an EMBL/GenBank/DDBJ whole genome shotgun (WGS) entry which is preliminary data.</text>
</comment>
<accession>A0A836BAX8</accession>
<dbReference type="InterPro" id="IPR001245">
    <property type="entry name" value="Ser-Thr/Tyr_kinase_cat_dom"/>
</dbReference>
<keyword evidence="2" id="KW-0067">ATP-binding</keyword>
<name>A0A836BAX8_9CHLO</name>
<dbReference type="Proteomes" id="UP000613740">
    <property type="component" value="Unassembled WGS sequence"/>
</dbReference>
<sequence>MSVTCLGRCFGLDQARRSPERGGNVGVQDPGRAPEAVAASPAVDSRTAGERYPAPAPSATPAAAATSAQPPVSPEVAARPGSASGCTRQKSGSGGLGSVTAAALAAGPGTGAAGSAAGTSTNTATTSTAARVLAAASGVSADTLAGQGHVPGPPQGQGHGTETDTDRSRSASTSVRAASQRRQGDELDPRIRISFHEITFYKVIGKGSFKTVYRGAWNNTHVAVVAMRRGGLVAEARLLQRLSTHPNLVQLYRWSADESGNEYLVMELLPLGSLDAVLRSIGRQLLTQTKMTVVEQLASACLELAHEGLVHGDLAARNLLVKSLEPPHVKLADFGLSRPAALPGQGPGDGPASLDAPPAATPQSVVPARWAAPEVLAGEPPSEAADVWSFGVVCWEIFANAAEPYSSLSTSEILNALRSGQRLERPRGCPLELWALVQTCWRDDPRERPSFATITNTLRTWREAYVSSRVAARGGPAAASLGNPGSVAAPGPAASPAASVTPGSRAGATGLGRRGDAPAPNAAEPVSPGSAAAAAAAKAAAARVLLHTAAALPDASGDVIPSRSQEPLAAAMGLATGASGPPGVASYPAASPATRVASEVLGAHAPGGFPSRSADPPVSGSNGTGDGMGMGIVSGTGRNTSTIASGLMQTHMSFEVGEPPILPAYTSGSSAALTSAVMSRASRELHSGAGYTGGHPAALAAAALAATSGAAGQGVPVPVPQPPGSPHRTSPSFGGMRVSGGLMAATKRMGVSTGQFHALGAAGGVSNGVSASVSGRMLARFGRRTVRKTHSATVMAAPLAAAATVGPAGAAGASAGAASVGTLTSEGTPSGGGGALPGRRMAASMEEVQARLSRSSQPLGGAQAAGRQPLTPAGALGSAPVPYSPREGLPPEGLPAEVAARWLPAATSPEASPPAVGPTPPQAGVAGGAAARPGSGHREAAPAAGAHGHSSEAALAGVPEEEEPGPGPPQPQTPEVAGAPSATPELGKPRQREGPAPPARSELPATPDLPAHAAPAAQPQVAQPAARLPAQLPTNVSARAAGPALAAASSSPYVRISEIATGLSPVAEAALAALRNPGGKGRVAAAAGLTSATSPMAPVSTGAASRWLASTTASTSSTSPPAAALPAPATLAAAPTGAAAPATADGDAAGGPVTAAAISGTVIAAAADLAAVFKAAEPPAAPSGRDQLLLQVPSGVHTSSLPSEDLSLRVMMKLPSSAVPQHLPSQLGNSSSSQQAANAAAAMNDHTGSSDGRSSIAFRVAAPYGNSGSGRAAAAAAILAAAVASANLPSSGNPGTSAAGALTSAASCGTGTGAATATAARSGGASGSAAAASLIHHVLLGTADLSGFDVGAFLHDTMLSASGVPAGAASASASAMMSSGTPLAAGALPLSGGGLSRTVSTIAGGVGGAGTAPPSLSLVAGPLPGPQDSARRQVAPQQDYTDAASGPSTGEPGATLPLAEGAAPPSSQLDAEARARQAASPASGTTGAVDKCDADAGSLPAGAMVTGDGLVRSPFSSRERHLHVLQASYRQPSPQPQPQEQPQEQPPRPPEEIQNLPPLDLQPPALQLTLQHQPLSLLLPLQPRRARRGSGSSRSSRSSTHMHHPQPRCGSRCQPHPLQQQQQQQQQPPSFELHPAHQQQPQQQQAIHSQPQPGAQGISGSSSYLRQAASQTGSLLSSRGLESTAVSGAHLRTASPVLGVAPGGPGPEPSPPGSAHSGRTTRSLHSARWSTRSGNALRSGQGGLAAGSGAGSGSTPLENSAQALTAAAASASATGLAAASNRSPSGGTDRGRTTPDCGGQAGILSTGGNDSGASALLGSMRGIEALFPQSQMLDIAPDAHGARGGGTAGLSGGGRGAAGAGVVGAGATGGAGYRPLGGTSESQTLLTLQAAAGEQLMLLRGSTDVDQRPTAFLFAADGGSSSGAAAAASGGGPSFVSLPMPPHSPLNRRSTGLGLVTGGLLPGRPGTILEDYPLGAPAPPAGGSRRHHDADPTPGPSSPTGAAAARGAMLRAEVMVAQLQPESNSNTLDSSVALSSNTGLGPGSAAPPASLRALHGILPGHAQDLQVQMQSRAADAAESSSHAVAAAEASRRRSRERDRERVSGGGSRRRGGGSTGGGGGSIALQQLQQLQQQSQVAGGRRLPMMRGGAVDELGGSFQSLLLGSSEPHMSYVSSTDRTTPSYGTGGAAPPGVAAVAQALVWSSTATAVTGATGGTGGTGGTGLAAHVESSEAGQARSARSAPPPEGSGGLDSSLEALPGELEERTAIFRFTQTRLLQDLGRERDCMQGQHLHVPEERCKHQQHVDKVTPMPRSWDTGSANFKKTVASQVTCRKCKKTTTHSFSKEAVVVHVLE</sequence>
<keyword evidence="6" id="KW-1185">Reference proteome</keyword>
<dbReference type="EMBL" id="JAEHOD010000004">
    <property type="protein sequence ID" value="KAG2453066.1"/>
    <property type="molecule type" value="Genomic_DNA"/>
</dbReference>
<feature type="compositionally biased region" description="Pro residues" evidence="3">
    <location>
        <begin position="911"/>
        <end position="921"/>
    </location>
</feature>
<dbReference type="InterPro" id="IPR008266">
    <property type="entry name" value="Tyr_kinase_AS"/>
</dbReference>
<feature type="region of interest" description="Disordered" evidence="3">
    <location>
        <begin position="143"/>
        <end position="185"/>
    </location>
</feature>
<feature type="compositionally biased region" description="Low complexity" evidence="3">
    <location>
        <begin position="1636"/>
        <end position="1653"/>
    </location>
</feature>
<feature type="compositionally biased region" description="Low complexity" evidence="3">
    <location>
        <begin position="487"/>
        <end position="504"/>
    </location>
</feature>
<feature type="region of interest" description="Disordered" evidence="3">
    <location>
        <begin position="2022"/>
        <end position="2048"/>
    </location>
</feature>
<feature type="region of interest" description="Disordered" evidence="3">
    <location>
        <begin position="1219"/>
        <end position="1251"/>
    </location>
</feature>
<feature type="compositionally biased region" description="Gly residues" evidence="3">
    <location>
        <begin position="1740"/>
        <end position="1752"/>
    </location>
</feature>
<dbReference type="PROSITE" id="PS00109">
    <property type="entry name" value="PROTEIN_KINASE_TYR"/>
    <property type="match status" value="1"/>
</dbReference>
<feature type="compositionally biased region" description="Pro residues" evidence="3">
    <location>
        <begin position="1533"/>
        <end position="1548"/>
    </location>
</feature>
<proteinExistence type="predicted"/>
<reference evidence="5" key="1">
    <citation type="journal article" date="2020" name="bioRxiv">
        <title>Comparative genomics of Chlamydomonas.</title>
        <authorList>
            <person name="Craig R.J."/>
            <person name="Hasan A.R."/>
            <person name="Ness R.W."/>
            <person name="Keightley P.D."/>
        </authorList>
    </citation>
    <scope>NUCLEOTIDE SEQUENCE</scope>
    <source>
        <strain evidence="5">CCAP 11/173</strain>
    </source>
</reference>
<feature type="region of interest" description="Disordered" evidence="3">
    <location>
        <begin position="14"/>
        <end position="95"/>
    </location>
</feature>
<feature type="compositionally biased region" description="Low complexity" evidence="3">
    <location>
        <begin position="170"/>
        <end position="181"/>
    </location>
</feature>
<feature type="compositionally biased region" description="Low complexity" evidence="3">
    <location>
        <begin position="57"/>
        <end position="70"/>
    </location>
</feature>
<evidence type="ECO:0000313" key="5">
    <source>
        <dbReference type="EMBL" id="KAG2453066.1"/>
    </source>
</evidence>
<feature type="compositionally biased region" description="Polar residues" evidence="3">
    <location>
        <begin position="2022"/>
        <end position="2039"/>
    </location>
</feature>
<feature type="region of interest" description="Disordered" evidence="3">
    <location>
        <begin position="711"/>
        <end position="733"/>
    </location>
</feature>
<feature type="region of interest" description="Disordered" evidence="3">
    <location>
        <begin position="1967"/>
        <end position="2006"/>
    </location>
</feature>
<evidence type="ECO:0000256" key="2">
    <source>
        <dbReference type="ARBA" id="ARBA00022840"/>
    </source>
</evidence>
<evidence type="ECO:0000256" key="1">
    <source>
        <dbReference type="ARBA" id="ARBA00022741"/>
    </source>
</evidence>
<feature type="compositionally biased region" description="Gly residues" evidence="3">
    <location>
        <begin position="2211"/>
        <end position="2222"/>
    </location>
</feature>
<feature type="compositionally biased region" description="Low complexity" evidence="3">
    <location>
        <begin position="1003"/>
        <end position="1025"/>
    </location>
</feature>
<feature type="region of interest" description="Disordered" evidence="3">
    <location>
        <begin position="1415"/>
        <end position="1491"/>
    </location>
</feature>
<feature type="compositionally biased region" description="Low complexity" evidence="3">
    <location>
        <begin position="2072"/>
        <end position="2088"/>
    </location>
</feature>
<feature type="domain" description="Protein kinase" evidence="4">
    <location>
        <begin position="198"/>
        <end position="466"/>
    </location>
</feature>
<dbReference type="InterPro" id="IPR000719">
    <property type="entry name" value="Prot_kinase_dom"/>
</dbReference>
<feature type="region of interest" description="Disordered" evidence="3">
    <location>
        <begin position="1578"/>
        <end position="1677"/>
    </location>
</feature>
<dbReference type="GO" id="GO:0005524">
    <property type="term" value="F:ATP binding"/>
    <property type="evidence" value="ECO:0007669"/>
    <property type="project" value="UniProtKB-KW"/>
</dbReference>
<feature type="region of interest" description="Disordered" evidence="3">
    <location>
        <begin position="2211"/>
        <end position="2254"/>
    </location>
</feature>
<feature type="compositionally biased region" description="Low complexity" evidence="3">
    <location>
        <begin position="941"/>
        <end position="957"/>
    </location>
</feature>
<gene>
    <name evidence="5" type="ORF">HYH02_002399</name>
</gene>
<feature type="compositionally biased region" description="Low complexity" evidence="3">
    <location>
        <begin position="1578"/>
        <end position="1599"/>
    </location>
</feature>
<keyword evidence="1" id="KW-0547">Nucleotide-binding</keyword>
<dbReference type="Gene3D" id="1.10.510.10">
    <property type="entry name" value="Transferase(Phosphotransferase) domain 1"/>
    <property type="match status" value="1"/>
</dbReference>
<organism evidence="5 6">
    <name type="scientific">Chlamydomonas schloesseri</name>
    <dbReference type="NCBI Taxonomy" id="2026947"/>
    <lineage>
        <taxon>Eukaryota</taxon>
        <taxon>Viridiplantae</taxon>
        <taxon>Chlorophyta</taxon>
        <taxon>core chlorophytes</taxon>
        <taxon>Chlorophyceae</taxon>
        <taxon>CS clade</taxon>
        <taxon>Chlamydomonadales</taxon>
        <taxon>Chlamydomonadaceae</taxon>
        <taxon>Chlamydomonas</taxon>
    </lineage>
</organism>
<feature type="region of interest" description="Disordered" evidence="3">
    <location>
        <begin position="907"/>
        <end position="1025"/>
    </location>
</feature>
<dbReference type="PRINTS" id="PR00109">
    <property type="entry name" value="TYRKINASE"/>
</dbReference>
<dbReference type="PROSITE" id="PS50011">
    <property type="entry name" value="PROTEIN_KINASE_DOM"/>
    <property type="match status" value="1"/>
</dbReference>
<feature type="compositionally biased region" description="Gly residues" evidence="3">
    <location>
        <begin position="622"/>
        <end position="634"/>
    </location>
</feature>
<evidence type="ECO:0000259" key="4">
    <source>
        <dbReference type="PROSITE" id="PS50011"/>
    </source>
</evidence>
<feature type="region of interest" description="Disordered" evidence="3">
    <location>
        <begin position="1776"/>
        <end position="1808"/>
    </location>
</feature>
<feature type="compositionally biased region" description="Polar residues" evidence="3">
    <location>
        <begin position="1720"/>
        <end position="1734"/>
    </location>
</feature>
<dbReference type="InterPro" id="IPR050198">
    <property type="entry name" value="Non-receptor_tyrosine_kinases"/>
</dbReference>
<feature type="compositionally biased region" description="Low complexity" evidence="3">
    <location>
        <begin position="922"/>
        <end position="934"/>
    </location>
</feature>
<dbReference type="SUPFAM" id="SSF56112">
    <property type="entry name" value="Protein kinase-like (PK-like)"/>
    <property type="match status" value="1"/>
</dbReference>
<feature type="region of interest" description="Disordered" evidence="3">
    <location>
        <begin position="487"/>
        <end position="527"/>
    </location>
</feature>
<feature type="region of interest" description="Disordered" evidence="3">
    <location>
        <begin position="1695"/>
        <end position="1758"/>
    </location>
</feature>
<feature type="compositionally biased region" description="Gly residues" evidence="3">
    <location>
        <begin position="2112"/>
        <end position="2121"/>
    </location>
</feature>
<dbReference type="OrthoDB" id="4062651at2759"/>
<feature type="compositionally biased region" description="Basic and acidic residues" evidence="3">
    <location>
        <begin position="2089"/>
        <end position="2102"/>
    </location>
</feature>
<feature type="region of interest" description="Disordered" evidence="3">
    <location>
        <begin position="822"/>
        <end position="893"/>
    </location>
</feature>
<feature type="compositionally biased region" description="Polar residues" evidence="3">
    <location>
        <begin position="1658"/>
        <end position="1677"/>
    </location>
</feature>
<feature type="compositionally biased region" description="Low complexity" evidence="3">
    <location>
        <begin position="1614"/>
        <end position="1629"/>
    </location>
</feature>
<evidence type="ECO:0000313" key="6">
    <source>
        <dbReference type="Proteomes" id="UP000613740"/>
    </source>
</evidence>
<protein>
    <recommendedName>
        <fullName evidence="4">Protein kinase domain-containing protein</fullName>
    </recommendedName>
</protein>
<feature type="compositionally biased region" description="Low complexity" evidence="3">
    <location>
        <begin position="1229"/>
        <end position="1242"/>
    </location>
</feature>
<evidence type="ECO:0000256" key="3">
    <source>
        <dbReference type="SAM" id="MobiDB-lite"/>
    </source>
</evidence>
<dbReference type="Pfam" id="PF07714">
    <property type="entry name" value="PK_Tyr_Ser-Thr"/>
    <property type="match status" value="1"/>
</dbReference>
<feature type="region of interest" description="Disordered" evidence="3">
    <location>
        <begin position="603"/>
        <end position="636"/>
    </location>
</feature>
<dbReference type="GO" id="GO:0004672">
    <property type="term" value="F:protein kinase activity"/>
    <property type="evidence" value="ECO:0007669"/>
    <property type="project" value="InterPro"/>
</dbReference>
<feature type="region of interest" description="Disordered" evidence="3">
    <location>
        <begin position="340"/>
        <end position="363"/>
    </location>
</feature>